<name>A0A8J8NJ81_HALGN</name>
<feature type="transmembrane region" description="Helical" evidence="1">
    <location>
        <begin position="34"/>
        <end position="57"/>
    </location>
</feature>
<keyword evidence="3" id="KW-1185">Reference proteome</keyword>
<sequence length="249" mass="28552">MNQTLLKLLHQDLVPPASSFSSNEMLGQYFEIDFSLIFIAFLAVAIPSLNYLSFTYLREVLQALGGYGFIAQIILIIAGITTLPSIAFLIFWMFFSDFMREVVYYCGYYRIPYGQDALFMALTPAIYFLGPFIDEDRFYWIGVYLDFDTLYKLALPYFLLLAFCFTSVFWLAGASGSIQTQALQNITINRYLLYYFPMVALYVSWVAMIIWLGKQRLFTSYKSFTLMAVLSYVGIVEASVLNVAGMLHL</sequence>
<feature type="transmembrane region" description="Helical" evidence="1">
    <location>
        <begin position="69"/>
        <end position="95"/>
    </location>
</feature>
<reference evidence="2" key="1">
    <citation type="submission" date="2019-06" db="EMBL/GenBank/DDBJ databases">
        <authorList>
            <person name="Zheng W."/>
        </authorList>
    </citation>
    <scope>NUCLEOTIDE SEQUENCE</scope>
    <source>
        <strain evidence="2">QDHG01</strain>
    </source>
</reference>
<evidence type="ECO:0000256" key="1">
    <source>
        <dbReference type="SAM" id="Phobius"/>
    </source>
</evidence>
<dbReference type="EMBL" id="RRYP01014276">
    <property type="protein sequence ID" value="TNV76058.1"/>
    <property type="molecule type" value="Genomic_DNA"/>
</dbReference>
<organism evidence="2 3">
    <name type="scientific">Halteria grandinella</name>
    <dbReference type="NCBI Taxonomy" id="5974"/>
    <lineage>
        <taxon>Eukaryota</taxon>
        <taxon>Sar</taxon>
        <taxon>Alveolata</taxon>
        <taxon>Ciliophora</taxon>
        <taxon>Intramacronucleata</taxon>
        <taxon>Spirotrichea</taxon>
        <taxon>Stichotrichia</taxon>
        <taxon>Sporadotrichida</taxon>
        <taxon>Halteriidae</taxon>
        <taxon>Halteria</taxon>
    </lineage>
</organism>
<feature type="transmembrane region" description="Helical" evidence="1">
    <location>
        <begin position="224"/>
        <end position="247"/>
    </location>
</feature>
<dbReference type="Proteomes" id="UP000785679">
    <property type="component" value="Unassembled WGS sequence"/>
</dbReference>
<proteinExistence type="predicted"/>
<feature type="transmembrane region" description="Helical" evidence="1">
    <location>
        <begin position="192"/>
        <end position="212"/>
    </location>
</feature>
<keyword evidence="1" id="KW-0812">Transmembrane</keyword>
<feature type="transmembrane region" description="Helical" evidence="1">
    <location>
        <begin position="116"/>
        <end position="133"/>
    </location>
</feature>
<comment type="caution">
    <text evidence="2">The sequence shown here is derived from an EMBL/GenBank/DDBJ whole genome shotgun (WGS) entry which is preliminary data.</text>
</comment>
<accession>A0A8J8NJ81</accession>
<gene>
    <name evidence="2" type="ORF">FGO68_gene4699</name>
</gene>
<evidence type="ECO:0000313" key="3">
    <source>
        <dbReference type="Proteomes" id="UP000785679"/>
    </source>
</evidence>
<feature type="transmembrane region" description="Helical" evidence="1">
    <location>
        <begin position="153"/>
        <end position="172"/>
    </location>
</feature>
<keyword evidence="1" id="KW-0472">Membrane</keyword>
<protein>
    <submittedName>
        <fullName evidence="2">Uncharacterized protein</fullName>
    </submittedName>
</protein>
<keyword evidence="1" id="KW-1133">Transmembrane helix</keyword>
<dbReference type="AlphaFoldDB" id="A0A8J8NJ81"/>
<evidence type="ECO:0000313" key="2">
    <source>
        <dbReference type="EMBL" id="TNV76058.1"/>
    </source>
</evidence>